<keyword evidence="2" id="KW-1185">Reference proteome</keyword>
<protein>
    <submittedName>
        <fullName evidence="1">Uncharacterized protein</fullName>
    </submittedName>
</protein>
<proteinExistence type="predicted"/>
<sequence length="42" mass="4792">MARTLAVGYTLPGRDHKHIANEDVVWPGKPVRSEVADYQREE</sequence>
<dbReference type="EMBL" id="CP018477">
    <property type="protein sequence ID" value="ASV73732.1"/>
    <property type="molecule type" value="Genomic_DNA"/>
</dbReference>
<dbReference type="KEGG" id="ttf:THTE_1130"/>
<dbReference type="RefSeq" id="WP_257789938.1">
    <property type="nucleotide sequence ID" value="NZ_CP018477.1"/>
</dbReference>
<accession>A0A286RCP3</accession>
<reference evidence="1 2" key="1">
    <citation type="journal article" name="Front. Microbiol.">
        <title>Sugar Metabolism of the First Thermophilic Planctomycete Thermogutta terrifontis: Comparative Genomic and Transcriptomic Approaches.</title>
        <authorList>
            <person name="Elcheninov A.G."/>
            <person name="Menzel P."/>
            <person name="Gudbergsdottir S.R."/>
            <person name="Slesarev A.I."/>
            <person name="Kadnikov V.V."/>
            <person name="Krogh A."/>
            <person name="Bonch-Osmolovskaya E.A."/>
            <person name="Peng X."/>
            <person name="Kublanov I.V."/>
        </authorList>
    </citation>
    <scope>NUCLEOTIDE SEQUENCE [LARGE SCALE GENOMIC DNA]</scope>
    <source>
        <strain evidence="1 2">R1</strain>
    </source>
</reference>
<gene>
    <name evidence="1" type="ORF">THTE_1130</name>
</gene>
<evidence type="ECO:0000313" key="1">
    <source>
        <dbReference type="EMBL" id="ASV73732.1"/>
    </source>
</evidence>
<evidence type="ECO:0000313" key="2">
    <source>
        <dbReference type="Proteomes" id="UP000215086"/>
    </source>
</evidence>
<name>A0A286RCP3_9BACT</name>
<dbReference type="AlphaFoldDB" id="A0A286RCP3"/>
<organism evidence="1 2">
    <name type="scientific">Thermogutta terrifontis</name>
    <dbReference type="NCBI Taxonomy" id="1331910"/>
    <lineage>
        <taxon>Bacteria</taxon>
        <taxon>Pseudomonadati</taxon>
        <taxon>Planctomycetota</taxon>
        <taxon>Planctomycetia</taxon>
        <taxon>Pirellulales</taxon>
        <taxon>Thermoguttaceae</taxon>
        <taxon>Thermogutta</taxon>
    </lineage>
</organism>
<dbReference type="Proteomes" id="UP000215086">
    <property type="component" value="Chromosome"/>
</dbReference>